<comment type="caution">
    <text evidence="1">The sequence shown here is derived from an EMBL/GenBank/DDBJ whole genome shotgun (WGS) entry which is preliminary data.</text>
</comment>
<evidence type="ECO:0000313" key="1">
    <source>
        <dbReference type="EMBL" id="KAK3082119.1"/>
    </source>
</evidence>
<protein>
    <submittedName>
        <fullName evidence="1">Uncharacterized protein</fullName>
    </submittedName>
</protein>
<accession>A0ACC3DZI2</accession>
<keyword evidence="2" id="KW-1185">Reference proteome</keyword>
<organism evidence="1 2">
    <name type="scientific">Coniosporium uncinatum</name>
    <dbReference type="NCBI Taxonomy" id="93489"/>
    <lineage>
        <taxon>Eukaryota</taxon>
        <taxon>Fungi</taxon>
        <taxon>Dikarya</taxon>
        <taxon>Ascomycota</taxon>
        <taxon>Pezizomycotina</taxon>
        <taxon>Dothideomycetes</taxon>
        <taxon>Dothideomycetes incertae sedis</taxon>
        <taxon>Coniosporium</taxon>
    </lineage>
</organism>
<evidence type="ECO:0000313" key="2">
    <source>
        <dbReference type="Proteomes" id="UP001186974"/>
    </source>
</evidence>
<gene>
    <name evidence="1" type="ORF">LTS18_003379</name>
</gene>
<sequence>MADAAADKPRCTNCLKSKKDCERQFPCQRCIKGGRANECVPEDESRRNSKGNFGRARSVPLAENSKSTKGSGRGYEDGDQETELATARQPKSKRVTFQAPQDRKEAGPEVQSSLGALTEDDGAFALTGTDTEDEAGSENGGPLQSAAPHQAQQSPDYTIWPIAHCRQEVTRRGIRMKTKEFTKVGVVGLLLENDQGYRDRDEENPWLAQATNAIDILVKQKSIGTIQSGAGVSRQLDMSRRKKRGGEAEEIEDEEDSTGCNMTFSIADRPNLEGPGVSTQPSRPAEERIPNPYMGMPCFFCAKLMGKNNFCAMNMEFCSIKCCEDHYKAGIARGSRAPPPPVSTGSSDDVPHSRFFLESLISSDPEDDFTLTDAPVSAPQGPIWDSSFNCLTCRGVCPDPPLSFAAEWYCSTSCIPATNTHLPAPGVETMLRFCGECGHVMVGERCNFH</sequence>
<proteinExistence type="predicted"/>
<reference evidence="1" key="1">
    <citation type="submission" date="2024-09" db="EMBL/GenBank/DDBJ databases">
        <title>Black Yeasts Isolated from many extreme environments.</title>
        <authorList>
            <person name="Coleine C."/>
            <person name="Stajich J.E."/>
            <person name="Selbmann L."/>
        </authorList>
    </citation>
    <scope>NUCLEOTIDE SEQUENCE</scope>
    <source>
        <strain evidence="1">CCFEE 5737</strain>
    </source>
</reference>
<dbReference type="EMBL" id="JAWDJW010000008">
    <property type="protein sequence ID" value="KAK3082119.1"/>
    <property type="molecule type" value="Genomic_DNA"/>
</dbReference>
<dbReference type="Proteomes" id="UP001186974">
    <property type="component" value="Unassembled WGS sequence"/>
</dbReference>
<name>A0ACC3DZI2_9PEZI</name>